<reference evidence="3" key="1">
    <citation type="journal article" date="2023" name="Mol. Phylogenet. Evol.">
        <title>Genome-scale phylogeny and comparative genomics of the fungal order Sordariales.</title>
        <authorList>
            <person name="Hensen N."/>
            <person name="Bonometti L."/>
            <person name="Westerberg I."/>
            <person name="Brannstrom I.O."/>
            <person name="Guillou S."/>
            <person name="Cros-Aarteil S."/>
            <person name="Calhoun S."/>
            <person name="Haridas S."/>
            <person name="Kuo A."/>
            <person name="Mondo S."/>
            <person name="Pangilinan J."/>
            <person name="Riley R."/>
            <person name="LaButti K."/>
            <person name="Andreopoulos B."/>
            <person name="Lipzen A."/>
            <person name="Chen C."/>
            <person name="Yan M."/>
            <person name="Daum C."/>
            <person name="Ng V."/>
            <person name="Clum A."/>
            <person name="Steindorff A."/>
            <person name="Ohm R.A."/>
            <person name="Martin F."/>
            <person name="Silar P."/>
            <person name="Natvig D.O."/>
            <person name="Lalanne C."/>
            <person name="Gautier V."/>
            <person name="Ament-Velasquez S.L."/>
            <person name="Kruys A."/>
            <person name="Hutchinson M.I."/>
            <person name="Powell A.J."/>
            <person name="Barry K."/>
            <person name="Miller A.N."/>
            <person name="Grigoriev I.V."/>
            <person name="Debuchy R."/>
            <person name="Gladieux P."/>
            <person name="Hiltunen Thoren M."/>
            <person name="Johannesson H."/>
        </authorList>
    </citation>
    <scope>NUCLEOTIDE SEQUENCE</scope>
    <source>
        <strain evidence="3">CBS 955.72</strain>
    </source>
</reference>
<comment type="caution">
    <text evidence="3">The sequence shown here is derived from an EMBL/GenBank/DDBJ whole genome shotgun (WGS) entry which is preliminary data.</text>
</comment>
<protein>
    <recommendedName>
        <fullName evidence="2">Ecp2 effector protein-like domain-containing protein</fullName>
    </recommendedName>
</protein>
<feature type="chain" id="PRO_5042568442" description="Ecp2 effector protein-like domain-containing protein" evidence="1">
    <location>
        <begin position="24"/>
        <end position="214"/>
    </location>
</feature>
<dbReference type="Pfam" id="PF14856">
    <property type="entry name" value="Hce2"/>
    <property type="match status" value="1"/>
</dbReference>
<keyword evidence="4" id="KW-1185">Reference proteome</keyword>
<dbReference type="EMBL" id="JAUIQD010000005">
    <property type="protein sequence ID" value="KAK3349105.1"/>
    <property type="molecule type" value="Genomic_DNA"/>
</dbReference>
<dbReference type="InterPro" id="IPR029226">
    <property type="entry name" value="Ecp2-like"/>
</dbReference>
<name>A0AAJ0MCE3_9PEZI</name>
<dbReference type="Proteomes" id="UP001275084">
    <property type="component" value="Unassembled WGS sequence"/>
</dbReference>
<proteinExistence type="predicted"/>
<evidence type="ECO:0000313" key="3">
    <source>
        <dbReference type="EMBL" id="KAK3349105.1"/>
    </source>
</evidence>
<feature type="signal peptide" evidence="1">
    <location>
        <begin position="1"/>
        <end position="23"/>
    </location>
</feature>
<keyword evidence="1" id="KW-0732">Signal</keyword>
<sequence length="214" mass="21675">MPSLRLVAQQALIGFATLAAALASRPPAGFTTRSISLPSGQTATIHENPALVFRAVSNDPSTPKLRHAKRLSYQPYTGTAGRSDYCGEAFPSFSSGGAGGGAATASDCHALELAYSDPVKGWWAIDAADFAVAAAAAAAPGGEVTLATSGTCKFSVKTSEGTPESALFGTNDIRFYLNQAQQGAVGGKIGASSSVSCNKAPGVSVSLTWTVSKA</sequence>
<dbReference type="AlphaFoldDB" id="A0AAJ0MCE3"/>
<accession>A0AAJ0MCE3</accession>
<evidence type="ECO:0000313" key="4">
    <source>
        <dbReference type="Proteomes" id="UP001275084"/>
    </source>
</evidence>
<feature type="domain" description="Ecp2 effector protein-like" evidence="2">
    <location>
        <begin position="86"/>
        <end position="197"/>
    </location>
</feature>
<evidence type="ECO:0000259" key="2">
    <source>
        <dbReference type="Pfam" id="PF14856"/>
    </source>
</evidence>
<gene>
    <name evidence="3" type="ORF">B0T25DRAFT_235247</name>
</gene>
<evidence type="ECO:0000256" key="1">
    <source>
        <dbReference type="SAM" id="SignalP"/>
    </source>
</evidence>
<organism evidence="3 4">
    <name type="scientific">Lasiosphaeria hispida</name>
    <dbReference type="NCBI Taxonomy" id="260671"/>
    <lineage>
        <taxon>Eukaryota</taxon>
        <taxon>Fungi</taxon>
        <taxon>Dikarya</taxon>
        <taxon>Ascomycota</taxon>
        <taxon>Pezizomycotina</taxon>
        <taxon>Sordariomycetes</taxon>
        <taxon>Sordariomycetidae</taxon>
        <taxon>Sordariales</taxon>
        <taxon>Lasiosphaeriaceae</taxon>
        <taxon>Lasiosphaeria</taxon>
    </lineage>
</organism>
<reference evidence="3" key="2">
    <citation type="submission" date="2023-06" db="EMBL/GenBank/DDBJ databases">
        <authorList>
            <consortium name="Lawrence Berkeley National Laboratory"/>
            <person name="Haridas S."/>
            <person name="Hensen N."/>
            <person name="Bonometti L."/>
            <person name="Westerberg I."/>
            <person name="Brannstrom I.O."/>
            <person name="Guillou S."/>
            <person name="Cros-Aarteil S."/>
            <person name="Calhoun S."/>
            <person name="Kuo A."/>
            <person name="Mondo S."/>
            <person name="Pangilinan J."/>
            <person name="Riley R."/>
            <person name="Labutti K."/>
            <person name="Andreopoulos B."/>
            <person name="Lipzen A."/>
            <person name="Chen C."/>
            <person name="Yanf M."/>
            <person name="Daum C."/>
            <person name="Ng V."/>
            <person name="Clum A."/>
            <person name="Steindorff A."/>
            <person name="Ohm R."/>
            <person name="Martin F."/>
            <person name="Silar P."/>
            <person name="Natvig D."/>
            <person name="Lalanne C."/>
            <person name="Gautier V."/>
            <person name="Ament-Velasquez S.L."/>
            <person name="Kruys A."/>
            <person name="Hutchinson M.I."/>
            <person name="Powell A.J."/>
            <person name="Barry K."/>
            <person name="Miller A.N."/>
            <person name="Grigoriev I.V."/>
            <person name="Debuchy R."/>
            <person name="Gladieux P."/>
            <person name="Thoren M.H."/>
            <person name="Johannesson H."/>
        </authorList>
    </citation>
    <scope>NUCLEOTIDE SEQUENCE</scope>
    <source>
        <strain evidence="3">CBS 955.72</strain>
    </source>
</reference>